<reference evidence="6" key="2">
    <citation type="submission" date="2020-09" db="EMBL/GenBank/DDBJ databases">
        <title>Reference genome assembly for Australian Ascochyta lentis isolate Al4.</title>
        <authorList>
            <person name="Lee R.C."/>
            <person name="Farfan-Caceres L.M."/>
            <person name="Debler J.W."/>
            <person name="Williams A.H."/>
            <person name="Henares B.M."/>
        </authorList>
    </citation>
    <scope>NUCLEOTIDE SEQUENCE</scope>
    <source>
        <strain evidence="6">Al4</strain>
    </source>
</reference>
<dbReference type="Proteomes" id="UP000651452">
    <property type="component" value="Unassembled WGS sequence"/>
</dbReference>
<dbReference type="AlphaFoldDB" id="A0A8H7J2L2"/>
<dbReference type="GO" id="GO:0046872">
    <property type="term" value="F:metal ion binding"/>
    <property type="evidence" value="ECO:0007669"/>
    <property type="project" value="UniProtKB-KW"/>
</dbReference>
<dbReference type="Gene3D" id="3.90.1590.10">
    <property type="entry name" value="glutathione-dependent formaldehyde- activating enzyme (gfa)"/>
    <property type="match status" value="2"/>
</dbReference>
<organism evidence="6 7">
    <name type="scientific">Ascochyta lentis</name>
    <dbReference type="NCBI Taxonomy" id="205686"/>
    <lineage>
        <taxon>Eukaryota</taxon>
        <taxon>Fungi</taxon>
        <taxon>Dikarya</taxon>
        <taxon>Ascomycota</taxon>
        <taxon>Pezizomycotina</taxon>
        <taxon>Dothideomycetes</taxon>
        <taxon>Pleosporomycetidae</taxon>
        <taxon>Pleosporales</taxon>
        <taxon>Pleosporineae</taxon>
        <taxon>Didymellaceae</taxon>
        <taxon>Ascochyta</taxon>
    </lineage>
</organism>
<dbReference type="PANTHER" id="PTHR33337">
    <property type="entry name" value="GFA DOMAIN-CONTAINING PROTEIN"/>
    <property type="match status" value="1"/>
</dbReference>
<dbReference type="Pfam" id="PF04828">
    <property type="entry name" value="GFA"/>
    <property type="match status" value="1"/>
</dbReference>
<protein>
    <recommendedName>
        <fullName evidence="5">CENP-V/GFA domain-containing protein</fullName>
    </recommendedName>
</protein>
<evidence type="ECO:0000313" key="7">
    <source>
        <dbReference type="Proteomes" id="UP000651452"/>
    </source>
</evidence>
<comment type="caution">
    <text evidence="6">The sequence shown here is derived from an EMBL/GenBank/DDBJ whole genome shotgun (WGS) entry which is preliminary data.</text>
</comment>
<dbReference type="SUPFAM" id="SSF51316">
    <property type="entry name" value="Mss4-like"/>
    <property type="match status" value="2"/>
</dbReference>
<accession>A0A8H7J2L2</accession>
<proteinExistence type="inferred from homology"/>
<evidence type="ECO:0000256" key="2">
    <source>
        <dbReference type="ARBA" id="ARBA00022723"/>
    </source>
</evidence>
<keyword evidence="3" id="KW-0862">Zinc</keyword>
<dbReference type="EMBL" id="RZGK01000014">
    <property type="protein sequence ID" value="KAF9694083.1"/>
    <property type="molecule type" value="Genomic_DNA"/>
</dbReference>
<gene>
    <name evidence="6" type="ORF">EKO04_008031</name>
</gene>
<evidence type="ECO:0000256" key="3">
    <source>
        <dbReference type="ARBA" id="ARBA00022833"/>
    </source>
</evidence>
<keyword evidence="7" id="KW-1185">Reference proteome</keyword>
<evidence type="ECO:0000256" key="1">
    <source>
        <dbReference type="ARBA" id="ARBA00005495"/>
    </source>
</evidence>
<evidence type="ECO:0000259" key="5">
    <source>
        <dbReference type="PROSITE" id="PS51891"/>
    </source>
</evidence>
<keyword evidence="4" id="KW-0456">Lyase</keyword>
<name>A0A8H7J2L2_9PLEO</name>
<dbReference type="GO" id="GO:0016846">
    <property type="term" value="F:carbon-sulfur lyase activity"/>
    <property type="evidence" value="ECO:0007669"/>
    <property type="project" value="InterPro"/>
</dbReference>
<sequence>MASADDATVTLASRCLCKANTFTAQVPGSKLPLPAHTCHCTSCRHVTGSLYTSSVRWPEPRADLDVSKLKAYSFTNVVNLLFCPTCSTPMFWEMLEEPDRPLIAFTGTLANGEHTPIKFTKLIFVGDTIDGGASAWLRHPNSDGSECKRFKLEAKDDAPGVTLPQDWPSAEKLTGYEQKTGDRISVRCRCNGIDLVLQRGDYSGIGREKLPWSVDPETNKLLTIFCGCDSCRLQGGIDVWFWTYVEMKHLSAAQHDVPFPKSSYELKTFVDKKDPLVGSLAYYASSTGVLRFFCSTCSATVFFAEDERPEIVDVAVGLLDSPDGARAEGFLSWSLGVVENGEDAKGGWRKGLFDRIEEETEQWRVGRKYPKNWRRVAMDQKRAEGRK</sequence>
<evidence type="ECO:0000313" key="6">
    <source>
        <dbReference type="EMBL" id="KAF9694083.1"/>
    </source>
</evidence>
<dbReference type="PROSITE" id="PS51891">
    <property type="entry name" value="CENP_V_GFA"/>
    <property type="match status" value="1"/>
</dbReference>
<dbReference type="InterPro" id="IPR006913">
    <property type="entry name" value="CENP-V/GFA"/>
</dbReference>
<comment type="similarity">
    <text evidence="1">Belongs to the Gfa family.</text>
</comment>
<dbReference type="OrthoDB" id="5422068at2759"/>
<evidence type="ECO:0000256" key="4">
    <source>
        <dbReference type="ARBA" id="ARBA00023239"/>
    </source>
</evidence>
<dbReference type="PANTHER" id="PTHR33337:SF31">
    <property type="entry name" value="DUF636 DOMAIN PROTEIN (AFU_ORTHOLOGUE AFUA_2G12650)"/>
    <property type="match status" value="1"/>
</dbReference>
<feature type="domain" description="CENP-V/GFA" evidence="5">
    <location>
        <begin position="11"/>
        <end position="118"/>
    </location>
</feature>
<keyword evidence="2" id="KW-0479">Metal-binding</keyword>
<dbReference type="InterPro" id="IPR011057">
    <property type="entry name" value="Mss4-like_sf"/>
</dbReference>
<reference evidence="6" key="1">
    <citation type="submission" date="2018-12" db="EMBL/GenBank/DDBJ databases">
        <authorList>
            <person name="Syme R.A."/>
            <person name="Farfan-Caceres L."/>
            <person name="Lichtenzveig J."/>
        </authorList>
    </citation>
    <scope>NUCLEOTIDE SEQUENCE</scope>
    <source>
        <strain evidence="6">Al4</strain>
    </source>
</reference>